<protein>
    <submittedName>
        <fullName evidence="4">Helix-turn-helix domain-containing protein</fullName>
    </submittedName>
</protein>
<sequence>MSQSDIPDFFVYGEPSRALDVGFLHVETVRERNNIHLGKVLPHKHAQMGQITFWTSGRGVYRIEDQVWDFSAPTVSFVPSNVVHGFTIEPGTDALVVSVADGMLKDLAGLTNLPLDAPEFVEKSVESTDWDRLSCVLEMIAQEYRQGHRNDKILMNLVAIALSHIARLGADRPIIAQSANLALAQAFRRLVDEQFRDSWPLDRYVQTLGTTPHLLDKASRQILRMSPKEVVLERRLLEAKRLLLFTIRTVEDIAYETGFKDAAYFSRFFRSREGEAPAAWRRSRT</sequence>
<evidence type="ECO:0000313" key="5">
    <source>
        <dbReference type="Proteomes" id="UP000321062"/>
    </source>
</evidence>
<name>A0A5B9DLB5_9HYPH</name>
<dbReference type="PRINTS" id="PR00032">
    <property type="entry name" value="HTHARAC"/>
</dbReference>
<dbReference type="InterPro" id="IPR014710">
    <property type="entry name" value="RmlC-like_jellyroll"/>
</dbReference>
<evidence type="ECO:0000256" key="3">
    <source>
        <dbReference type="ARBA" id="ARBA00023163"/>
    </source>
</evidence>
<dbReference type="SMART" id="SM00342">
    <property type="entry name" value="HTH_ARAC"/>
    <property type="match status" value="1"/>
</dbReference>
<dbReference type="SUPFAM" id="SSF51182">
    <property type="entry name" value="RmlC-like cupins"/>
    <property type="match status" value="1"/>
</dbReference>
<dbReference type="Pfam" id="PF12833">
    <property type="entry name" value="HTH_18"/>
    <property type="match status" value="1"/>
</dbReference>
<keyword evidence="3" id="KW-0804">Transcription</keyword>
<dbReference type="Gene3D" id="2.60.120.10">
    <property type="entry name" value="Jelly Rolls"/>
    <property type="match status" value="1"/>
</dbReference>
<organism evidence="4 5">
    <name type="scientific">Paradevosia tibetensis</name>
    <dbReference type="NCBI Taxonomy" id="1447062"/>
    <lineage>
        <taxon>Bacteria</taxon>
        <taxon>Pseudomonadati</taxon>
        <taxon>Pseudomonadota</taxon>
        <taxon>Alphaproteobacteria</taxon>
        <taxon>Hyphomicrobiales</taxon>
        <taxon>Devosiaceae</taxon>
        <taxon>Paradevosia</taxon>
    </lineage>
</organism>
<evidence type="ECO:0000256" key="2">
    <source>
        <dbReference type="ARBA" id="ARBA00023125"/>
    </source>
</evidence>
<dbReference type="InterPro" id="IPR011051">
    <property type="entry name" value="RmlC_Cupin_sf"/>
</dbReference>
<dbReference type="KEGG" id="yti:FNA67_07525"/>
<keyword evidence="5" id="KW-1185">Reference proteome</keyword>
<dbReference type="PROSITE" id="PS01124">
    <property type="entry name" value="HTH_ARAC_FAMILY_2"/>
    <property type="match status" value="1"/>
</dbReference>
<keyword evidence="1" id="KW-0805">Transcription regulation</keyword>
<dbReference type="GO" id="GO:0043565">
    <property type="term" value="F:sequence-specific DNA binding"/>
    <property type="evidence" value="ECO:0007669"/>
    <property type="project" value="InterPro"/>
</dbReference>
<dbReference type="Gene3D" id="1.10.10.60">
    <property type="entry name" value="Homeodomain-like"/>
    <property type="match status" value="1"/>
</dbReference>
<accession>A0A5B9DLB5</accession>
<dbReference type="Proteomes" id="UP000321062">
    <property type="component" value="Chromosome"/>
</dbReference>
<dbReference type="OrthoDB" id="9814125at2"/>
<reference evidence="4 5" key="1">
    <citation type="journal article" date="2015" name="Int. J. Syst. Evol. Microbiol.">
        <title>Youhaiella tibetensis gen. nov., sp. nov., isolated from subsurface sediment.</title>
        <authorList>
            <person name="Wang Y.X."/>
            <person name="Huang F.Q."/>
            <person name="Nogi Y."/>
            <person name="Pang S.J."/>
            <person name="Wang P.K."/>
            <person name="Lv J."/>
        </authorList>
    </citation>
    <scope>NUCLEOTIDE SEQUENCE [LARGE SCALE GENOMIC DNA]</scope>
    <source>
        <strain evidence="5">fig4</strain>
    </source>
</reference>
<dbReference type="InterPro" id="IPR018060">
    <property type="entry name" value="HTH_AraC"/>
</dbReference>
<dbReference type="InterPro" id="IPR009057">
    <property type="entry name" value="Homeodomain-like_sf"/>
</dbReference>
<dbReference type="PANTHER" id="PTHR43280">
    <property type="entry name" value="ARAC-FAMILY TRANSCRIPTIONAL REGULATOR"/>
    <property type="match status" value="1"/>
</dbReference>
<proteinExistence type="predicted"/>
<dbReference type="InterPro" id="IPR018062">
    <property type="entry name" value="HTH_AraC-typ_CS"/>
</dbReference>
<gene>
    <name evidence="4" type="ORF">FNA67_07525</name>
</gene>
<keyword evidence="2" id="KW-0238">DNA-binding</keyword>
<evidence type="ECO:0000256" key="1">
    <source>
        <dbReference type="ARBA" id="ARBA00023015"/>
    </source>
</evidence>
<dbReference type="CDD" id="cd06999">
    <property type="entry name" value="cupin_HpaA-like_N"/>
    <property type="match status" value="1"/>
</dbReference>
<dbReference type="SUPFAM" id="SSF46689">
    <property type="entry name" value="Homeodomain-like"/>
    <property type="match status" value="1"/>
</dbReference>
<dbReference type="EMBL" id="CP041690">
    <property type="protein sequence ID" value="QEE20030.1"/>
    <property type="molecule type" value="Genomic_DNA"/>
</dbReference>
<evidence type="ECO:0000313" key="4">
    <source>
        <dbReference type="EMBL" id="QEE20030.1"/>
    </source>
</evidence>
<dbReference type="InterPro" id="IPR020449">
    <property type="entry name" value="Tscrpt_reg_AraC-type_HTH"/>
</dbReference>
<dbReference type="PROSITE" id="PS00041">
    <property type="entry name" value="HTH_ARAC_FAMILY_1"/>
    <property type="match status" value="1"/>
</dbReference>
<dbReference type="PANTHER" id="PTHR43280:SF32">
    <property type="entry name" value="TRANSCRIPTIONAL REGULATORY PROTEIN"/>
    <property type="match status" value="1"/>
</dbReference>
<dbReference type="InterPro" id="IPR047264">
    <property type="entry name" value="Cupin_HpaA-like_N"/>
</dbReference>
<dbReference type="AlphaFoldDB" id="A0A5B9DLB5"/>
<dbReference type="GO" id="GO:0003700">
    <property type="term" value="F:DNA-binding transcription factor activity"/>
    <property type="evidence" value="ECO:0007669"/>
    <property type="project" value="InterPro"/>
</dbReference>